<dbReference type="EMBL" id="BSXT01001986">
    <property type="protein sequence ID" value="GMF46585.1"/>
    <property type="molecule type" value="Genomic_DNA"/>
</dbReference>
<dbReference type="OrthoDB" id="108685at2759"/>
<proteinExistence type="predicted"/>
<evidence type="ECO:0000313" key="2">
    <source>
        <dbReference type="EMBL" id="GMF46585.1"/>
    </source>
</evidence>
<feature type="domain" description="DDE-1" evidence="1">
    <location>
        <begin position="24"/>
        <end position="81"/>
    </location>
</feature>
<evidence type="ECO:0000259" key="1">
    <source>
        <dbReference type="Pfam" id="PF03184"/>
    </source>
</evidence>
<dbReference type="AlphaFoldDB" id="A0A9W6XTG7"/>
<dbReference type="GO" id="GO:0003676">
    <property type="term" value="F:nucleic acid binding"/>
    <property type="evidence" value="ECO:0007669"/>
    <property type="project" value="InterPro"/>
</dbReference>
<organism evidence="2 3">
    <name type="scientific">Phytophthora fragariaefolia</name>
    <dbReference type="NCBI Taxonomy" id="1490495"/>
    <lineage>
        <taxon>Eukaryota</taxon>
        <taxon>Sar</taxon>
        <taxon>Stramenopiles</taxon>
        <taxon>Oomycota</taxon>
        <taxon>Peronosporomycetes</taxon>
        <taxon>Peronosporales</taxon>
        <taxon>Peronosporaceae</taxon>
        <taxon>Phytophthora</taxon>
    </lineage>
</organism>
<reference evidence="2" key="1">
    <citation type="submission" date="2023-04" db="EMBL/GenBank/DDBJ databases">
        <title>Phytophthora fragariaefolia NBRC 109709.</title>
        <authorList>
            <person name="Ichikawa N."/>
            <person name="Sato H."/>
            <person name="Tonouchi N."/>
        </authorList>
    </citation>
    <scope>NUCLEOTIDE SEQUENCE</scope>
    <source>
        <strain evidence="2">NBRC 109709</strain>
    </source>
</reference>
<protein>
    <submittedName>
        <fullName evidence="2">Unnamed protein product</fullName>
    </submittedName>
</protein>
<gene>
    <name evidence="2" type="ORF">Pfra01_001720300</name>
</gene>
<dbReference type="InterPro" id="IPR004875">
    <property type="entry name" value="DDE_SF_endonuclease_dom"/>
</dbReference>
<sequence length="176" mass="19147">MSWYWTTAPPTSTSFIGEAHDLGILLLALPPNATHMYQPLDVAVFKPFKGDVKDALQAKLLSTADTTLSKKDAIQIACSAYQSAIIDRPDNAINGFRCTGLFPPSFVKMAQRYSVYSIGGISGNIGTEAWLKHQREHVQQEARIEILTLPAPASTSKKARVTVDIAGKLVCNEVTV</sequence>
<dbReference type="Proteomes" id="UP001165121">
    <property type="component" value="Unassembled WGS sequence"/>
</dbReference>
<accession>A0A9W6XTG7</accession>
<evidence type="ECO:0000313" key="3">
    <source>
        <dbReference type="Proteomes" id="UP001165121"/>
    </source>
</evidence>
<comment type="caution">
    <text evidence="2">The sequence shown here is derived from an EMBL/GenBank/DDBJ whole genome shotgun (WGS) entry which is preliminary data.</text>
</comment>
<name>A0A9W6XTG7_9STRA</name>
<dbReference type="Pfam" id="PF03184">
    <property type="entry name" value="DDE_1"/>
    <property type="match status" value="1"/>
</dbReference>
<keyword evidence="3" id="KW-1185">Reference proteome</keyword>